<dbReference type="AlphaFoldDB" id="A0A2H5QS79"/>
<organism evidence="1 2">
    <name type="scientific">Citrus unshiu</name>
    <name type="common">Satsuma mandarin</name>
    <name type="synonym">Citrus nobilis var. unshiu</name>
    <dbReference type="NCBI Taxonomy" id="55188"/>
    <lineage>
        <taxon>Eukaryota</taxon>
        <taxon>Viridiplantae</taxon>
        <taxon>Streptophyta</taxon>
        <taxon>Embryophyta</taxon>
        <taxon>Tracheophyta</taxon>
        <taxon>Spermatophyta</taxon>
        <taxon>Magnoliopsida</taxon>
        <taxon>eudicotyledons</taxon>
        <taxon>Gunneridae</taxon>
        <taxon>Pentapetalae</taxon>
        <taxon>rosids</taxon>
        <taxon>malvids</taxon>
        <taxon>Sapindales</taxon>
        <taxon>Rutaceae</taxon>
        <taxon>Aurantioideae</taxon>
        <taxon>Citrus</taxon>
    </lineage>
</organism>
<reference evidence="1 2" key="1">
    <citation type="journal article" date="2017" name="Front. Genet.">
        <title>Draft sequencing of the heterozygous diploid genome of Satsuma (Citrus unshiu Marc.) using a hybrid assembly approach.</title>
        <authorList>
            <person name="Shimizu T."/>
            <person name="Tanizawa Y."/>
            <person name="Mochizuki T."/>
            <person name="Nagasaki H."/>
            <person name="Yoshioka T."/>
            <person name="Toyoda A."/>
            <person name="Fujiyama A."/>
            <person name="Kaminuma E."/>
            <person name="Nakamura Y."/>
        </authorList>
    </citation>
    <scope>NUCLEOTIDE SEQUENCE [LARGE SCALE GENOMIC DNA]</scope>
    <source>
        <strain evidence="2">cv. Miyagawa wase</strain>
    </source>
</reference>
<comment type="caution">
    <text evidence="1">The sequence shown here is derived from an EMBL/GenBank/DDBJ whole genome shotgun (WGS) entry which is preliminary data.</text>
</comment>
<keyword evidence="2" id="KW-1185">Reference proteome</keyword>
<evidence type="ECO:0000313" key="2">
    <source>
        <dbReference type="Proteomes" id="UP000236630"/>
    </source>
</evidence>
<dbReference type="Proteomes" id="UP000236630">
    <property type="component" value="Unassembled WGS sequence"/>
</dbReference>
<sequence length="152" mass="17757">MKFDITNLLLCPLIPSFHLKPSFGLIRLTKNSWFNQLSKILFRERRISRGRKERDDKLGDKHFFGGESFKFVDLHWSHSQPTFINPRLLGILALKLSAPSLSSLLHEPRDAHKRRVCLAPLLILTRSMTLLWTLERNLGSHRQSKGYREIIQ</sequence>
<evidence type="ECO:0000313" key="1">
    <source>
        <dbReference type="EMBL" id="GAY67481.1"/>
    </source>
</evidence>
<protein>
    <submittedName>
        <fullName evidence="1">Uncharacterized protein</fullName>
    </submittedName>
</protein>
<dbReference type="EMBL" id="BDQV01000710">
    <property type="protein sequence ID" value="GAY67481.1"/>
    <property type="molecule type" value="Genomic_DNA"/>
</dbReference>
<proteinExistence type="predicted"/>
<accession>A0A2H5QS79</accession>
<name>A0A2H5QS79_CITUN</name>
<gene>
    <name evidence="1" type="ORF">CUMW_256830</name>
</gene>